<sequence length="454" mass="50461">MKGTARQVAFLALRSVNRGAFADVALDRALRQVKLGESDRRLATELLYGGIRRQRTLDALIDQLATKKSQQSPDLRLILHLGLYQLRYLNQVPNSAAVDTTVELAKANGLAGLAGFVNGILRQYARLMEVSDPLVLPDDPVGRIAVQHSYPDWMVQVWIEQFGDRSTELLCEWLNRSPQIDLRINPLRTTLEQVEMAFRETGVEVCRVASLPQALRLPSGAGAIHQLPGFAEGWWVVQDSSAQLVSHLLAPQPGEVVIDACAAPGGKTTHLAELMQDQGTVWGCDRHASRLRKLHENAARLQLHSIQTVVGDSREFTQFTGQADRVLVDAPCSGLGTLHRHADARWRQTPETVRELSHLQMELLTHAATWVKPGGTLVYATCTLHPAENEAIVQAFLEQNASADQPHQQATWKIDPPESDHPAFRFITPQGWLKVLPQQENMDGFFVARLRRSA</sequence>
<reference evidence="15" key="1">
    <citation type="submission" date="2021-05" db="EMBL/GenBank/DDBJ databases">
        <authorList>
            <person name="Pietrasiak N."/>
            <person name="Ward R."/>
            <person name="Stajich J.E."/>
            <person name="Kurbessoian T."/>
        </authorList>
    </citation>
    <scope>NUCLEOTIDE SEQUENCE</scope>
    <source>
        <strain evidence="15">UHER 2000/2452</strain>
    </source>
</reference>
<comment type="catalytic activity">
    <reaction evidence="12">
        <text>cytidine(967) in 16S rRNA + S-adenosyl-L-methionine = 5-methylcytidine(967) in 16S rRNA + S-adenosyl-L-homocysteine + H(+)</text>
        <dbReference type="Rhea" id="RHEA:42748"/>
        <dbReference type="Rhea" id="RHEA-COMP:10219"/>
        <dbReference type="Rhea" id="RHEA-COMP:10220"/>
        <dbReference type="ChEBI" id="CHEBI:15378"/>
        <dbReference type="ChEBI" id="CHEBI:57856"/>
        <dbReference type="ChEBI" id="CHEBI:59789"/>
        <dbReference type="ChEBI" id="CHEBI:74483"/>
        <dbReference type="ChEBI" id="CHEBI:82748"/>
        <dbReference type="EC" id="2.1.1.176"/>
    </reaction>
</comment>
<dbReference type="GO" id="GO:0003723">
    <property type="term" value="F:RNA binding"/>
    <property type="evidence" value="ECO:0007669"/>
    <property type="project" value="UniProtKB-UniRule"/>
</dbReference>
<dbReference type="NCBIfam" id="TIGR00563">
    <property type="entry name" value="rsmB"/>
    <property type="match status" value="1"/>
</dbReference>
<feature type="binding site" evidence="13">
    <location>
        <begin position="261"/>
        <end position="267"/>
    </location>
    <ligand>
        <name>S-adenosyl-L-methionine</name>
        <dbReference type="ChEBI" id="CHEBI:59789"/>
    </ligand>
</feature>
<dbReference type="InterPro" id="IPR004573">
    <property type="entry name" value="rRNA_ssu_MeTfrase_B"/>
</dbReference>
<evidence type="ECO:0000256" key="5">
    <source>
        <dbReference type="ARBA" id="ARBA00022552"/>
    </source>
</evidence>
<evidence type="ECO:0000256" key="7">
    <source>
        <dbReference type="ARBA" id="ARBA00022679"/>
    </source>
</evidence>
<comment type="function">
    <text evidence="1">Specifically methylates the cytosine at position 967 (m5C967) of 16S rRNA.</text>
</comment>
<keyword evidence="8 13" id="KW-0949">S-adenosyl-L-methionine</keyword>
<evidence type="ECO:0000256" key="4">
    <source>
        <dbReference type="ARBA" id="ARBA00022490"/>
    </source>
</evidence>
<accession>A0A951QIG9</accession>
<dbReference type="SUPFAM" id="SSF53335">
    <property type="entry name" value="S-adenosyl-L-methionine-dependent methyltransferases"/>
    <property type="match status" value="1"/>
</dbReference>
<evidence type="ECO:0000256" key="13">
    <source>
        <dbReference type="PROSITE-ProRule" id="PRU01023"/>
    </source>
</evidence>
<evidence type="ECO:0000256" key="8">
    <source>
        <dbReference type="ARBA" id="ARBA00022691"/>
    </source>
</evidence>
<dbReference type="GO" id="GO:0008649">
    <property type="term" value="F:rRNA methyltransferase activity"/>
    <property type="evidence" value="ECO:0007669"/>
    <property type="project" value="InterPro"/>
</dbReference>
<evidence type="ECO:0000313" key="15">
    <source>
        <dbReference type="EMBL" id="MBW4661848.1"/>
    </source>
</evidence>
<dbReference type="EC" id="2.1.1.176" evidence="3"/>
<dbReference type="Pfam" id="PF01189">
    <property type="entry name" value="Methyltr_RsmB-F"/>
    <property type="match status" value="1"/>
</dbReference>
<reference evidence="15" key="2">
    <citation type="journal article" date="2022" name="Microbiol. Resour. Announc.">
        <title>Metagenome Sequencing to Explore Phylogenomics of Terrestrial Cyanobacteria.</title>
        <authorList>
            <person name="Ward R.D."/>
            <person name="Stajich J.E."/>
            <person name="Johansen J.R."/>
            <person name="Huntemann M."/>
            <person name="Clum A."/>
            <person name="Foster B."/>
            <person name="Foster B."/>
            <person name="Roux S."/>
            <person name="Palaniappan K."/>
            <person name="Varghese N."/>
            <person name="Mukherjee S."/>
            <person name="Reddy T.B.K."/>
            <person name="Daum C."/>
            <person name="Copeland A."/>
            <person name="Chen I.A."/>
            <person name="Ivanova N.N."/>
            <person name="Kyrpides N.C."/>
            <person name="Shapiro N."/>
            <person name="Eloe-Fadrosh E.A."/>
            <person name="Pietrasiak N."/>
        </authorList>
    </citation>
    <scope>NUCLEOTIDE SEQUENCE</scope>
    <source>
        <strain evidence="15">UHER 2000/2452</strain>
    </source>
</reference>
<keyword evidence="6 13" id="KW-0489">Methyltransferase</keyword>
<dbReference type="EMBL" id="JAHHHD010000047">
    <property type="protein sequence ID" value="MBW4661848.1"/>
    <property type="molecule type" value="Genomic_DNA"/>
</dbReference>
<dbReference type="InterPro" id="IPR001678">
    <property type="entry name" value="MeTrfase_RsmB-F_NOP2_dom"/>
</dbReference>
<evidence type="ECO:0000256" key="6">
    <source>
        <dbReference type="ARBA" id="ARBA00022603"/>
    </source>
</evidence>
<comment type="similarity">
    <text evidence="13">Belongs to the class I-like SAM-binding methyltransferase superfamily. RsmB/NOP family.</text>
</comment>
<dbReference type="GO" id="GO:0006355">
    <property type="term" value="P:regulation of DNA-templated transcription"/>
    <property type="evidence" value="ECO:0007669"/>
    <property type="project" value="InterPro"/>
</dbReference>
<dbReference type="InterPro" id="IPR054728">
    <property type="entry name" value="RsmB-like_ferredoxin"/>
</dbReference>
<dbReference type="PROSITE" id="PS51686">
    <property type="entry name" value="SAM_MT_RSMB_NOP"/>
    <property type="match status" value="1"/>
</dbReference>
<evidence type="ECO:0000256" key="11">
    <source>
        <dbReference type="ARBA" id="ARBA00031088"/>
    </source>
</evidence>
<feature type="binding site" evidence="13">
    <location>
        <position position="329"/>
    </location>
    <ligand>
        <name>S-adenosyl-L-methionine</name>
        <dbReference type="ChEBI" id="CHEBI:59789"/>
    </ligand>
</feature>
<dbReference type="Pfam" id="PF22458">
    <property type="entry name" value="RsmF-B_ferredox"/>
    <property type="match status" value="1"/>
</dbReference>
<proteinExistence type="inferred from homology"/>
<dbReference type="PRINTS" id="PR02008">
    <property type="entry name" value="RCMTFAMILY"/>
</dbReference>
<keyword evidence="5" id="KW-0698">rRNA processing</keyword>
<comment type="caution">
    <text evidence="15">The sequence shown here is derived from an EMBL/GenBank/DDBJ whole genome shotgun (WGS) entry which is preliminary data.</text>
</comment>
<dbReference type="GO" id="GO:0005737">
    <property type="term" value="C:cytoplasm"/>
    <property type="evidence" value="ECO:0007669"/>
    <property type="project" value="UniProtKB-SubCell"/>
</dbReference>
<dbReference type="InterPro" id="IPR049560">
    <property type="entry name" value="MeTrfase_RsmB-F_NOP2_cat"/>
</dbReference>
<dbReference type="Proteomes" id="UP000757435">
    <property type="component" value="Unassembled WGS sequence"/>
</dbReference>
<protein>
    <recommendedName>
        <fullName evidence="3">16S rRNA (cytosine(967)-C(5))-methyltransferase</fullName>
        <ecNumber evidence="3">2.1.1.176</ecNumber>
    </recommendedName>
    <alternativeName>
        <fullName evidence="10">16S rRNA m5C967 methyltransferase</fullName>
    </alternativeName>
    <alternativeName>
        <fullName evidence="11">rRNA (cytosine-C(5)-)-methyltransferase RsmB</fullName>
    </alternativeName>
</protein>
<dbReference type="Pfam" id="PF01029">
    <property type="entry name" value="NusB"/>
    <property type="match status" value="1"/>
</dbReference>
<dbReference type="InterPro" id="IPR006027">
    <property type="entry name" value="NusB_RsmB_TIM44"/>
</dbReference>
<feature type="binding site" evidence="13">
    <location>
        <position position="285"/>
    </location>
    <ligand>
        <name>S-adenosyl-L-methionine</name>
        <dbReference type="ChEBI" id="CHEBI:59789"/>
    </ligand>
</feature>
<dbReference type="PANTHER" id="PTHR22807">
    <property type="entry name" value="NOP2 YEAST -RELATED NOL1/NOP2/FMU SUN DOMAIN-CONTAINING"/>
    <property type="match status" value="1"/>
</dbReference>
<evidence type="ECO:0000256" key="2">
    <source>
        <dbReference type="ARBA" id="ARBA00004496"/>
    </source>
</evidence>
<evidence type="ECO:0000256" key="12">
    <source>
        <dbReference type="ARBA" id="ARBA00047283"/>
    </source>
</evidence>
<dbReference type="NCBIfam" id="NF011493">
    <property type="entry name" value="PRK14901.1"/>
    <property type="match status" value="1"/>
</dbReference>
<evidence type="ECO:0000256" key="9">
    <source>
        <dbReference type="ARBA" id="ARBA00022884"/>
    </source>
</evidence>
<keyword evidence="9 13" id="KW-0694">RNA-binding</keyword>
<evidence type="ECO:0000256" key="10">
    <source>
        <dbReference type="ARBA" id="ARBA00030399"/>
    </source>
</evidence>
<feature type="binding site" evidence="13">
    <location>
        <position position="312"/>
    </location>
    <ligand>
        <name>S-adenosyl-L-methionine</name>
        <dbReference type="ChEBI" id="CHEBI:59789"/>
    </ligand>
</feature>
<evidence type="ECO:0000259" key="14">
    <source>
        <dbReference type="PROSITE" id="PS51686"/>
    </source>
</evidence>
<dbReference type="InterPro" id="IPR023267">
    <property type="entry name" value="RCMT"/>
</dbReference>
<dbReference type="InterPro" id="IPR029063">
    <property type="entry name" value="SAM-dependent_MTases_sf"/>
</dbReference>
<dbReference type="InterPro" id="IPR035926">
    <property type="entry name" value="NusB-like_sf"/>
</dbReference>
<name>A0A951QIG9_9CYAN</name>
<dbReference type="CDD" id="cd02440">
    <property type="entry name" value="AdoMet_MTases"/>
    <property type="match status" value="1"/>
</dbReference>
<dbReference type="PANTHER" id="PTHR22807:SF53">
    <property type="entry name" value="RIBOSOMAL RNA SMALL SUBUNIT METHYLTRANSFERASE B-RELATED"/>
    <property type="match status" value="1"/>
</dbReference>
<evidence type="ECO:0000256" key="1">
    <source>
        <dbReference type="ARBA" id="ARBA00002724"/>
    </source>
</evidence>
<feature type="active site" description="Nucleophile" evidence="13">
    <location>
        <position position="382"/>
    </location>
</feature>
<dbReference type="AlphaFoldDB" id="A0A951QIG9"/>
<feature type="domain" description="SAM-dependent MTase RsmB/NOP-type" evidence="14">
    <location>
        <begin position="170"/>
        <end position="453"/>
    </location>
</feature>
<keyword evidence="7 13" id="KW-0808">Transferase</keyword>
<organism evidence="15 16">
    <name type="scientific">Drouetiella hepatica Uher 2000/2452</name>
    <dbReference type="NCBI Taxonomy" id="904376"/>
    <lineage>
        <taxon>Bacteria</taxon>
        <taxon>Bacillati</taxon>
        <taxon>Cyanobacteriota</taxon>
        <taxon>Cyanophyceae</taxon>
        <taxon>Oculatellales</taxon>
        <taxon>Oculatellaceae</taxon>
        <taxon>Drouetiella</taxon>
    </lineage>
</organism>
<dbReference type="Gene3D" id="1.10.940.10">
    <property type="entry name" value="NusB-like"/>
    <property type="match status" value="1"/>
</dbReference>
<dbReference type="NCBIfam" id="NF011494">
    <property type="entry name" value="PRK14902.1"/>
    <property type="match status" value="1"/>
</dbReference>
<evidence type="ECO:0000313" key="16">
    <source>
        <dbReference type="Proteomes" id="UP000757435"/>
    </source>
</evidence>
<keyword evidence="4" id="KW-0963">Cytoplasm</keyword>
<dbReference type="SUPFAM" id="SSF48013">
    <property type="entry name" value="NusB-like"/>
    <property type="match status" value="1"/>
</dbReference>
<dbReference type="Gene3D" id="3.40.50.150">
    <property type="entry name" value="Vaccinia Virus protein VP39"/>
    <property type="match status" value="1"/>
</dbReference>
<evidence type="ECO:0000256" key="3">
    <source>
        <dbReference type="ARBA" id="ARBA00012140"/>
    </source>
</evidence>
<comment type="subcellular location">
    <subcellularLocation>
        <location evidence="2">Cytoplasm</location>
    </subcellularLocation>
</comment>
<dbReference type="FunFam" id="3.40.50.150:FF:000257">
    <property type="entry name" value="16S rRNA methyltransferase"/>
    <property type="match status" value="1"/>
</dbReference>
<gene>
    <name evidence="15" type="ORF">KME15_24540</name>
</gene>